<dbReference type="Proteomes" id="UP001596411">
    <property type="component" value="Unassembled WGS sequence"/>
</dbReference>
<proteinExistence type="predicted"/>
<protein>
    <submittedName>
        <fullName evidence="2">Capsid staple protein</fullName>
    </submittedName>
</protein>
<dbReference type="RefSeq" id="WP_346061894.1">
    <property type="nucleotide sequence ID" value="NZ_BAAADR010000005.1"/>
</dbReference>
<gene>
    <name evidence="2" type="primary">gp10</name>
    <name evidence="2" type="ORF">ACFQH5_15690</name>
</gene>
<evidence type="ECO:0000256" key="1">
    <source>
        <dbReference type="SAM" id="MobiDB-lite"/>
    </source>
</evidence>
<dbReference type="Pfam" id="PF21628">
    <property type="entry name" value="Gp10-like"/>
    <property type="match status" value="1"/>
</dbReference>
<comment type="caution">
    <text evidence="2">The sequence shown here is derived from an EMBL/GenBank/DDBJ whole genome shotgun (WGS) entry which is preliminary data.</text>
</comment>
<dbReference type="InterPro" id="IPR049302">
    <property type="entry name" value="Gp10-like"/>
</dbReference>
<organism evidence="2 3">
    <name type="scientific">Halomonas salifodinae</name>
    <dbReference type="NCBI Taxonomy" id="438745"/>
    <lineage>
        <taxon>Bacteria</taxon>
        <taxon>Pseudomonadati</taxon>
        <taxon>Pseudomonadota</taxon>
        <taxon>Gammaproteobacteria</taxon>
        <taxon>Oceanospirillales</taxon>
        <taxon>Halomonadaceae</taxon>
        <taxon>Halomonas</taxon>
    </lineage>
</organism>
<keyword evidence="3" id="KW-1185">Reference proteome</keyword>
<reference evidence="3" key="1">
    <citation type="journal article" date="2019" name="Int. J. Syst. Evol. Microbiol.">
        <title>The Global Catalogue of Microorganisms (GCM) 10K type strain sequencing project: providing services to taxonomists for standard genome sequencing and annotation.</title>
        <authorList>
            <consortium name="The Broad Institute Genomics Platform"/>
            <consortium name="The Broad Institute Genome Sequencing Center for Infectious Disease"/>
            <person name="Wu L."/>
            <person name="Ma J."/>
        </authorList>
    </citation>
    <scope>NUCLEOTIDE SEQUENCE [LARGE SCALE GENOMIC DNA]</scope>
    <source>
        <strain evidence="3">CGMCC 1.13666</strain>
    </source>
</reference>
<dbReference type="EMBL" id="JBHSZP010000031">
    <property type="protein sequence ID" value="MFC7090993.1"/>
    <property type="molecule type" value="Genomic_DNA"/>
</dbReference>
<evidence type="ECO:0000313" key="3">
    <source>
        <dbReference type="Proteomes" id="UP001596411"/>
    </source>
</evidence>
<name>A0ABW2F1V1_9GAMM</name>
<evidence type="ECO:0000313" key="2">
    <source>
        <dbReference type="EMBL" id="MFC7090993.1"/>
    </source>
</evidence>
<accession>A0ABW2F1V1</accession>
<feature type="region of interest" description="Disordered" evidence="1">
    <location>
        <begin position="1"/>
        <end position="20"/>
    </location>
</feature>
<sequence length="107" mass="11830">MAKMVSMKGTGDAPGMTVAEAPDDEYPWGLRIHLEDDQLAKLGIDMMPDPGAKRMMMAKVEIVSTDIHNRDGEKRRSMSLQITDMKLSDEDVRDGAAETLYGSGERD</sequence>